<feature type="compositionally biased region" description="Polar residues" evidence="1">
    <location>
        <begin position="537"/>
        <end position="570"/>
    </location>
</feature>
<reference evidence="2" key="1">
    <citation type="submission" date="2022-07" db="EMBL/GenBank/DDBJ databases">
        <title>Phylogenomic reconstructions and comparative analyses of Kickxellomycotina fungi.</title>
        <authorList>
            <person name="Reynolds N.K."/>
            <person name="Stajich J.E."/>
            <person name="Barry K."/>
            <person name="Grigoriev I.V."/>
            <person name="Crous P."/>
            <person name="Smith M.E."/>
        </authorList>
    </citation>
    <scope>NUCLEOTIDE SEQUENCE</scope>
    <source>
        <strain evidence="2">CBS 109367</strain>
    </source>
</reference>
<feature type="compositionally biased region" description="Acidic residues" evidence="1">
    <location>
        <begin position="339"/>
        <end position="351"/>
    </location>
</feature>
<dbReference type="AlphaFoldDB" id="A0A9W8L6R9"/>
<dbReference type="EMBL" id="JANBTX010000013">
    <property type="protein sequence ID" value="KAJ2690270.1"/>
    <property type="molecule type" value="Genomic_DNA"/>
</dbReference>
<feature type="region of interest" description="Disordered" evidence="1">
    <location>
        <begin position="332"/>
        <end position="370"/>
    </location>
</feature>
<feature type="compositionally biased region" description="Polar residues" evidence="1">
    <location>
        <begin position="46"/>
        <end position="66"/>
    </location>
</feature>
<evidence type="ECO:0000313" key="3">
    <source>
        <dbReference type="Proteomes" id="UP001151516"/>
    </source>
</evidence>
<feature type="compositionally biased region" description="Polar residues" evidence="1">
    <location>
        <begin position="390"/>
        <end position="399"/>
    </location>
</feature>
<protein>
    <submittedName>
        <fullName evidence="2">Uncharacterized protein</fullName>
    </submittedName>
</protein>
<feature type="region of interest" description="Disordered" evidence="1">
    <location>
        <begin position="860"/>
        <end position="921"/>
    </location>
</feature>
<sequence>MPAPRRSVMLHRLPLPQTMEPISTVGTAGDVDADVNSAGAMEMSERQVTGTDDSSREPATSNYEQASIANSLMHEIDVVESNSDASALAEVGASVQHPAPAMSSREDNGGSDIVSPCVPITPVALDTVVQPGAPAAGGLDNAKAEADDMPTSTVLASEFSGEVAASAQEEPMDESAALAGDAVPAPTSSFDSEQSAASVPAADYERVDEVLSVDTDNSEHAGDDLPSSTGALSSEPSTTSRLPAELASVVGATEDVDAPVAASNNADMTEQLLEQVAGTNESNVVVPGDNEQGCLPLSDKAGGYDSNAGQVDEQTSFVGAAEDIRFDGRPAAFFGAYDSDSDDNSDSDDGQDSGYGSLAEGPKSFVDSDSDIDLLGPLVAALSGFHVSENGQLYGNRQPDNADLSPLAVYPSSGGNDVMASPISTVQHGEPATPPESLTAQPTAPPSTDGEEDTAESSERLAFATEGAVRCEAAMLNEAEHSNMEAAALVVDDSAGDREPDELVDASGASAGTSTLADSSGTDGDMQSSDDIISSDVLPQTVESGSSVATTSPLAAQPEEQVSSAGSASVPTELVVDVFAAWLAEYSVLCNKPRMRGCRGGRGRRRGPPANAEEDLTQEPVDAPTQEPPVDQQDVPVSPANPAEQPPVDTAEARGSADGSKVLSDATLPVASRAGTSSGNSGRSSPTASNASASSQRGSNPGRVDVAMEEGGISIVGAAARAAEAASESAPSQSPVASANVATWARIGPIRQPSVPRAVVSKKGGISIVGAAARAAPEAACKEGRPPQVGLGEATVDKVLRLCFRLRFGKRETFLTRATLEDEACASGEKKMDDVLALYRRLSPRDRLLVLMQVEEWQEPYHRRRKHQSPRSSKDSNAPGANAPPAGPVQRQRRYLVDAAQGRTGAPSSNDGMELGDDILG</sequence>
<name>A0A9W8L6R9_9FUNG</name>
<feature type="region of interest" description="Disordered" evidence="1">
    <location>
        <begin position="593"/>
        <end position="708"/>
    </location>
</feature>
<feature type="region of interest" description="Disordered" evidence="1">
    <location>
        <begin position="82"/>
        <end position="110"/>
    </location>
</feature>
<proteinExistence type="predicted"/>
<feature type="compositionally biased region" description="Polar residues" evidence="1">
    <location>
        <begin position="674"/>
        <end position="683"/>
    </location>
</feature>
<comment type="caution">
    <text evidence="2">The sequence shown here is derived from an EMBL/GenBank/DDBJ whole genome shotgun (WGS) entry which is preliminary data.</text>
</comment>
<feature type="compositionally biased region" description="Polar residues" evidence="1">
    <location>
        <begin position="226"/>
        <end position="241"/>
    </location>
</feature>
<feature type="region of interest" description="Disordered" evidence="1">
    <location>
        <begin position="280"/>
        <end position="309"/>
    </location>
</feature>
<accession>A0A9W8L6R9</accession>
<feature type="compositionally biased region" description="Low complexity" evidence="1">
    <location>
        <begin position="684"/>
        <end position="695"/>
    </location>
</feature>
<organism evidence="2 3">
    <name type="scientific">Coemansia spiralis</name>
    <dbReference type="NCBI Taxonomy" id="417178"/>
    <lineage>
        <taxon>Eukaryota</taxon>
        <taxon>Fungi</taxon>
        <taxon>Fungi incertae sedis</taxon>
        <taxon>Zoopagomycota</taxon>
        <taxon>Kickxellomycotina</taxon>
        <taxon>Kickxellomycetes</taxon>
        <taxon>Kickxellales</taxon>
        <taxon>Kickxellaceae</taxon>
        <taxon>Coemansia</taxon>
    </lineage>
</organism>
<feature type="compositionally biased region" description="Low complexity" evidence="1">
    <location>
        <begin position="628"/>
        <end position="637"/>
    </location>
</feature>
<keyword evidence="3" id="KW-1185">Reference proteome</keyword>
<evidence type="ECO:0000313" key="2">
    <source>
        <dbReference type="EMBL" id="KAJ2690270.1"/>
    </source>
</evidence>
<dbReference type="OrthoDB" id="10561261at2759"/>
<feature type="region of interest" description="Disordered" evidence="1">
    <location>
        <begin position="487"/>
        <end position="570"/>
    </location>
</feature>
<evidence type="ECO:0000256" key="1">
    <source>
        <dbReference type="SAM" id="MobiDB-lite"/>
    </source>
</evidence>
<feature type="compositionally biased region" description="Low complexity" evidence="1">
    <location>
        <begin position="505"/>
        <end position="536"/>
    </location>
</feature>
<feature type="region of interest" description="Disordered" evidence="1">
    <location>
        <begin position="164"/>
        <end position="242"/>
    </location>
</feature>
<feature type="compositionally biased region" description="Basic residues" evidence="1">
    <location>
        <begin position="593"/>
        <end position="607"/>
    </location>
</feature>
<gene>
    <name evidence="2" type="ORF">IWW39_000821</name>
</gene>
<feature type="region of interest" description="Disordered" evidence="1">
    <location>
        <begin position="38"/>
        <end position="66"/>
    </location>
</feature>
<dbReference type="Proteomes" id="UP001151516">
    <property type="component" value="Unassembled WGS sequence"/>
</dbReference>
<feature type="region of interest" description="Disordered" evidence="1">
    <location>
        <begin position="390"/>
        <end position="464"/>
    </location>
</feature>
<feature type="compositionally biased region" description="Polar residues" evidence="1">
    <location>
        <begin position="186"/>
        <end position="197"/>
    </location>
</feature>